<dbReference type="Proteomes" id="UP001467669">
    <property type="component" value="Unassembled WGS sequence"/>
</dbReference>
<reference evidence="2 3" key="1">
    <citation type="submission" date="2024-04" db="EMBL/GenBank/DDBJ databases">
        <title>Draft Genome Sequence of Isolates Cultured from Underwater Hawaii Seamounts in the North Pacific Ocean.</title>
        <authorList>
            <person name="Sharma I."/>
            <person name="Darden B."/>
            <person name="Creggett J."/>
            <person name="Taylor S."/>
            <person name="Grant M.P."/>
            <person name="Scott J."/>
            <person name="Attles S."/>
            <person name="Walker S."/>
            <person name="Johnson G."/>
            <person name="St. Cloud C."/>
        </authorList>
    </citation>
    <scope>NUCLEOTIDE SEQUENCE [LARGE SCALE GENOMIC DNA]</scope>
    <source>
        <strain evidence="2 3">03GJ23</strain>
    </source>
</reference>
<dbReference type="EMBL" id="JBCFXD010000002">
    <property type="protein sequence ID" value="MEL7558310.1"/>
    <property type="molecule type" value="Genomic_DNA"/>
</dbReference>
<comment type="caution">
    <text evidence="2">The sequence shown here is derived from an EMBL/GenBank/DDBJ whole genome shotgun (WGS) entry which is preliminary data.</text>
</comment>
<dbReference type="Pfam" id="PF13628">
    <property type="entry name" value="DUF4142"/>
    <property type="match status" value="1"/>
</dbReference>
<protein>
    <submittedName>
        <fullName evidence="2">DUF4142 domain-containing protein</fullName>
    </submittedName>
</protein>
<name>A0ABU9M5D9_STUCH</name>
<evidence type="ECO:0000313" key="2">
    <source>
        <dbReference type="EMBL" id="MEL7558310.1"/>
    </source>
</evidence>
<keyword evidence="3" id="KW-1185">Reference proteome</keyword>
<proteinExistence type="predicted"/>
<accession>A0ABU9M5D9</accession>
<feature type="domain" description="DUF4142" evidence="1">
    <location>
        <begin position="2"/>
        <end position="51"/>
    </location>
</feature>
<dbReference type="InterPro" id="IPR025419">
    <property type="entry name" value="DUF4142"/>
</dbReference>
<organism evidence="2 3">
    <name type="scientific">Stutzerimonas chloritidismutans</name>
    <name type="common">Pseudomonas chloritidismutans</name>
    <dbReference type="NCBI Taxonomy" id="203192"/>
    <lineage>
        <taxon>Bacteria</taxon>
        <taxon>Pseudomonadati</taxon>
        <taxon>Pseudomonadota</taxon>
        <taxon>Gammaproteobacteria</taxon>
        <taxon>Pseudomonadales</taxon>
        <taxon>Pseudomonadaceae</taxon>
        <taxon>Stutzerimonas</taxon>
    </lineage>
</organism>
<evidence type="ECO:0000259" key="1">
    <source>
        <dbReference type="Pfam" id="PF13628"/>
    </source>
</evidence>
<evidence type="ECO:0000313" key="3">
    <source>
        <dbReference type="Proteomes" id="UP001467669"/>
    </source>
</evidence>
<dbReference type="RefSeq" id="WP_342405341.1">
    <property type="nucleotide sequence ID" value="NZ_JBCFXD010000002.1"/>
</dbReference>
<sequence length="59" mass="6511">MAEASIKGIAEIEAAQLATSESKSQDVETLAQKMMDDHTKANQKLIELARQPDDARNIR</sequence>
<gene>
    <name evidence="2" type="ORF">AAGW23_05570</name>
</gene>